<dbReference type="PANTHER" id="PTHR43248:SF29">
    <property type="entry name" value="TRIPEPTIDYL AMINOPEPTIDASE"/>
    <property type="match status" value="1"/>
</dbReference>
<reference evidence="5 6" key="1">
    <citation type="submission" date="2019-02" db="EMBL/GenBank/DDBJ databases">
        <title>Kribbella capetownensis sp. nov. and Kribbella speibonae sp. nov., isolated from soil.</title>
        <authorList>
            <person name="Curtis S.M."/>
            <person name="Norton I."/>
            <person name="Everest G.J."/>
            <person name="Meyers P.R."/>
        </authorList>
    </citation>
    <scope>NUCLEOTIDE SEQUENCE [LARGE SCALE GENOMIC DNA]</scope>
    <source>
        <strain evidence="5 6">NRRL B-24813</strain>
    </source>
</reference>
<name>A0A4R0LAV6_9ACTN</name>
<dbReference type="SUPFAM" id="SSF53474">
    <property type="entry name" value="alpha/beta-Hydrolases"/>
    <property type="match status" value="1"/>
</dbReference>
<dbReference type="InterPro" id="IPR013595">
    <property type="entry name" value="Pept_S33_TAP-like_C"/>
</dbReference>
<dbReference type="InterPro" id="IPR029058">
    <property type="entry name" value="AB_hydrolase_fold"/>
</dbReference>
<accession>A0A4R0LAV6</accession>
<evidence type="ECO:0000259" key="4">
    <source>
        <dbReference type="Pfam" id="PF08386"/>
    </source>
</evidence>
<keyword evidence="2" id="KW-0732">Signal</keyword>
<organism evidence="5 6">
    <name type="scientific">Kribbella pittospori</name>
    <dbReference type="NCBI Taxonomy" id="722689"/>
    <lineage>
        <taxon>Bacteria</taxon>
        <taxon>Bacillati</taxon>
        <taxon>Actinomycetota</taxon>
        <taxon>Actinomycetes</taxon>
        <taxon>Propionibacteriales</taxon>
        <taxon>Kribbellaceae</taxon>
        <taxon>Kribbella</taxon>
    </lineage>
</organism>
<dbReference type="Proteomes" id="UP000291144">
    <property type="component" value="Unassembled WGS sequence"/>
</dbReference>
<sequence>MGCPPAPPEKEVGRGLTKNTLRRGAAVAVVVASLTALVAGLSGPATAETEAKLQWGTCPPESGVFPQVGCATLQVPLDYAKPDGQQITLTVSGVGGLSSPHFLLVNPGGPGAPGLGTEQMVSAMLPEKVAEQYAVFSFDPRGVGASTPVDCGDVSKLVTHPALPYRPANAHQEAQRVAQAKKVAAQCGSKAKDLLPYITTENAARDIDRIRIALGKDKIDFLGYSYGSKLGATYATMFPEHTGRMILDSVVDPLVSTYETAYEQDPALEQRTQELFAWMAAHSSEYHLGTTPKAVETAWQQIRADLAKRPAGGRAGASELDDLLASSVYTQDSWPSLAEAIVAYRNGDPSGVLSATDQLATQAVDTGQLAYNCMDPGWPRDWSRWRQDTELADHLTPRFAWLNTWYGAPCAFWPVAPVKQVRIGSPKVPPILLLQGRYDAATPVIGARRMRAVLPGSRLLIDNGGNHASYLFTKNPCIDDKAEKYLLTGELPADAGH</sequence>
<evidence type="ECO:0000256" key="2">
    <source>
        <dbReference type="ARBA" id="ARBA00022729"/>
    </source>
</evidence>
<dbReference type="EMBL" id="SJKB01000001">
    <property type="protein sequence ID" value="TCC66085.1"/>
    <property type="molecule type" value="Genomic_DNA"/>
</dbReference>
<dbReference type="OrthoDB" id="3930934at2"/>
<comment type="similarity">
    <text evidence="1">Belongs to the peptidase S33 family.</text>
</comment>
<feature type="domain" description="Peptidase S33 tripeptidyl aminopeptidase-like C-terminal" evidence="4">
    <location>
        <begin position="402"/>
        <end position="494"/>
    </location>
</feature>
<proteinExistence type="inferred from homology"/>
<dbReference type="Pfam" id="PF08386">
    <property type="entry name" value="Abhydrolase_4"/>
    <property type="match status" value="1"/>
</dbReference>
<evidence type="ECO:0000256" key="3">
    <source>
        <dbReference type="ARBA" id="ARBA00022801"/>
    </source>
</evidence>
<evidence type="ECO:0000256" key="1">
    <source>
        <dbReference type="ARBA" id="ARBA00010088"/>
    </source>
</evidence>
<evidence type="ECO:0000313" key="5">
    <source>
        <dbReference type="EMBL" id="TCC66085.1"/>
    </source>
</evidence>
<keyword evidence="6" id="KW-1185">Reference proteome</keyword>
<evidence type="ECO:0000313" key="6">
    <source>
        <dbReference type="Proteomes" id="UP000291144"/>
    </source>
</evidence>
<dbReference type="Gene3D" id="3.40.50.1820">
    <property type="entry name" value="alpha/beta hydrolase"/>
    <property type="match status" value="1"/>
</dbReference>
<comment type="caution">
    <text evidence="5">The sequence shown here is derived from an EMBL/GenBank/DDBJ whole genome shotgun (WGS) entry which is preliminary data.</text>
</comment>
<dbReference type="InterPro" id="IPR051601">
    <property type="entry name" value="Serine_prot/Carboxylest_S33"/>
</dbReference>
<dbReference type="PANTHER" id="PTHR43248">
    <property type="entry name" value="2-SUCCINYL-6-HYDROXY-2,4-CYCLOHEXADIENE-1-CARBOXYLATE SYNTHASE"/>
    <property type="match status" value="1"/>
</dbReference>
<dbReference type="AlphaFoldDB" id="A0A4R0LAV6"/>
<protein>
    <submittedName>
        <fullName evidence="5">Alpha/beta hydrolase</fullName>
    </submittedName>
</protein>
<gene>
    <name evidence="5" type="ORF">E0H73_03990</name>
</gene>
<dbReference type="GO" id="GO:0016787">
    <property type="term" value="F:hydrolase activity"/>
    <property type="evidence" value="ECO:0007669"/>
    <property type="project" value="UniProtKB-KW"/>
</dbReference>
<keyword evidence="3 5" id="KW-0378">Hydrolase</keyword>